<evidence type="ECO:0000313" key="4">
    <source>
        <dbReference type="Proteomes" id="UP000218267"/>
    </source>
</evidence>
<keyword evidence="1" id="KW-0802">TPR repeat</keyword>
<dbReference type="Gene3D" id="1.25.40.10">
    <property type="entry name" value="Tetratricopeptide repeat domain"/>
    <property type="match status" value="1"/>
</dbReference>
<dbReference type="Pfam" id="PF13174">
    <property type="entry name" value="TPR_6"/>
    <property type="match status" value="2"/>
</dbReference>
<keyword evidence="2" id="KW-0812">Transmembrane</keyword>
<feature type="repeat" description="TPR" evidence="1">
    <location>
        <begin position="142"/>
        <end position="175"/>
    </location>
</feature>
<dbReference type="KEGG" id="mbas:ALGA_2803"/>
<evidence type="ECO:0000256" key="1">
    <source>
        <dbReference type="PROSITE-ProRule" id="PRU00339"/>
    </source>
</evidence>
<dbReference type="Pfam" id="PF13181">
    <property type="entry name" value="TPR_8"/>
    <property type="match status" value="1"/>
</dbReference>
<name>A0A1Y1CLE2_9BACT</name>
<protein>
    <submittedName>
        <fullName evidence="3">Uncharacterized protein</fullName>
    </submittedName>
</protein>
<keyword evidence="2" id="KW-1133">Transmembrane helix</keyword>
<feature type="transmembrane region" description="Helical" evidence="2">
    <location>
        <begin position="35"/>
        <end position="52"/>
    </location>
</feature>
<dbReference type="OrthoDB" id="9808622at2"/>
<sequence length="230" mass="26096">MSKNKNDQVSEDNFENLEQALSKTEQYIEKNQKKLTSIAIVIVLITLGFFAYQKYYKAPLNERAQNQLFQAQRYFEIDSFNLALNGDENYPGFIDIVDEFSSTTAGNISEYYAGVSYLRIGEFQNAIDYLERFSSDDFLLSALAKAAIGDAYMELGKTEKAASNYMDASSFNTNDFTTPIYLQKAGIAYEMLGEYNKALAAYESIEQDFAKSAEARDVEKYITRAKSMIK</sequence>
<evidence type="ECO:0000256" key="2">
    <source>
        <dbReference type="SAM" id="Phobius"/>
    </source>
</evidence>
<reference evidence="4" key="2">
    <citation type="journal article" date="2020" name="Antonie Van Leeuwenhoek">
        <title>Labilibaculum antarcticum sp. nov., a novel facultative anaerobic, psychrotorelant bacterium isolated from marine sediment of Antarctica.</title>
        <authorList>
            <person name="Watanabe M."/>
            <person name="Kojima H."/>
            <person name="Fukui M."/>
        </authorList>
    </citation>
    <scope>NUCLEOTIDE SEQUENCE [LARGE SCALE GENOMIC DNA]</scope>
    <source>
        <strain evidence="4">SPP2</strain>
    </source>
</reference>
<accession>A0A1Y1CLE2</accession>
<dbReference type="InterPro" id="IPR019734">
    <property type="entry name" value="TPR_rpt"/>
</dbReference>
<proteinExistence type="predicted"/>
<keyword evidence="4" id="KW-1185">Reference proteome</keyword>
<organism evidence="3 4">
    <name type="scientific">Labilibaculum antarcticum</name>
    <dbReference type="NCBI Taxonomy" id="1717717"/>
    <lineage>
        <taxon>Bacteria</taxon>
        <taxon>Pseudomonadati</taxon>
        <taxon>Bacteroidota</taxon>
        <taxon>Bacteroidia</taxon>
        <taxon>Marinilabiliales</taxon>
        <taxon>Marinifilaceae</taxon>
        <taxon>Labilibaculum</taxon>
    </lineage>
</organism>
<dbReference type="EMBL" id="AP018042">
    <property type="protein sequence ID" value="BAX81110.1"/>
    <property type="molecule type" value="Genomic_DNA"/>
</dbReference>
<dbReference type="PROSITE" id="PS50005">
    <property type="entry name" value="TPR"/>
    <property type="match status" value="1"/>
</dbReference>
<dbReference type="AlphaFoldDB" id="A0A1Y1CLE2"/>
<evidence type="ECO:0000313" key="3">
    <source>
        <dbReference type="EMBL" id="BAX81110.1"/>
    </source>
</evidence>
<dbReference type="SUPFAM" id="SSF48452">
    <property type="entry name" value="TPR-like"/>
    <property type="match status" value="1"/>
</dbReference>
<keyword evidence="2" id="KW-0472">Membrane</keyword>
<dbReference type="Proteomes" id="UP000218267">
    <property type="component" value="Chromosome"/>
</dbReference>
<gene>
    <name evidence="3" type="ORF">ALGA_2803</name>
</gene>
<reference evidence="3 4" key="1">
    <citation type="journal article" date="2018" name="Mar. Genomics">
        <title>Complete genome sequence of Marinifilaceae bacterium strain SPP2, isolated from the Antarctic marine sediment.</title>
        <authorList>
            <person name="Watanabe M."/>
            <person name="Kojima H."/>
            <person name="Fukui M."/>
        </authorList>
    </citation>
    <scope>NUCLEOTIDE SEQUENCE [LARGE SCALE GENOMIC DNA]</scope>
    <source>
        <strain evidence="3 4">SPP2</strain>
    </source>
</reference>
<dbReference type="RefSeq" id="WP_096430122.1">
    <property type="nucleotide sequence ID" value="NZ_AP018042.1"/>
</dbReference>
<dbReference type="InterPro" id="IPR011990">
    <property type="entry name" value="TPR-like_helical_dom_sf"/>
</dbReference>